<dbReference type="OrthoDB" id="2947935at2759"/>
<evidence type="ECO:0000256" key="1">
    <source>
        <dbReference type="SAM" id="SignalP"/>
    </source>
</evidence>
<dbReference type="Gene3D" id="2.30.60.10">
    <property type="entry name" value="Cyanovirin-N"/>
    <property type="match status" value="1"/>
</dbReference>
<feature type="domain" description="Cyanovirin-N" evidence="2">
    <location>
        <begin position="26"/>
        <end position="108"/>
    </location>
</feature>
<reference evidence="3 4" key="1">
    <citation type="journal article" date="2016" name="Genome Biol. Evol.">
        <title>Divergent and convergent evolution of fungal pathogenicity.</title>
        <authorList>
            <person name="Shang Y."/>
            <person name="Xiao G."/>
            <person name="Zheng P."/>
            <person name="Cen K."/>
            <person name="Zhan S."/>
            <person name="Wang C."/>
        </authorList>
    </citation>
    <scope>NUCLEOTIDE SEQUENCE [LARGE SCALE GENOMIC DNA]</scope>
    <source>
        <strain evidence="3 4">RCEF 1005</strain>
    </source>
</reference>
<dbReference type="AlphaFoldDB" id="A0A168HB97"/>
<dbReference type="Proteomes" id="UP000076881">
    <property type="component" value="Unassembled WGS sequence"/>
</dbReference>
<dbReference type="SUPFAM" id="SSF51322">
    <property type="entry name" value="Cyanovirin-N"/>
    <property type="match status" value="1"/>
</dbReference>
<evidence type="ECO:0000313" key="4">
    <source>
        <dbReference type="Proteomes" id="UP000076881"/>
    </source>
</evidence>
<feature type="signal peptide" evidence="1">
    <location>
        <begin position="1"/>
        <end position="18"/>
    </location>
</feature>
<dbReference type="Pfam" id="PF08881">
    <property type="entry name" value="CVNH"/>
    <property type="match status" value="1"/>
</dbReference>
<keyword evidence="4" id="KW-1185">Reference proteome</keyword>
<proteinExistence type="predicted"/>
<dbReference type="EMBL" id="AZHF01000003">
    <property type="protein sequence ID" value="OAA77546.1"/>
    <property type="molecule type" value="Genomic_DNA"/>
</dbReference>
<evidence type="ECO:0000313" key="3">
    <source>
        <dbReference type="EMBL" id="OAA77546.1"/>
    </source>
</evidence>
<dbReference type="InterPro" id="IPR036673">
    <property type="entry name" value="Cyanovirin-N_sf"/>
</dbReference>
<protein>
    <submittedName>
        <fullName evidence="3">Cyanovirin-N</fullName>
    </submittedName>
</protein>
<evidence type="ECO:0000259" key="2">
    <source>
        <dbReference type="Pfam" id="PF08881"/>
    </source>
</evidence>
<keyword evidence="1" id="KW-0732">Signal</keyword>
<name>A0A168HB97_CORDF</name>
<accession>A0A168HB97</accession>
<feature type="chain" id="PRO_5007897587" evidence="1">
    <location>
        <begin position="19"/>
        <end position="154"/>
    </location>
</feature>
<sequence>MYAPVVAAVTLLATGAVAQGLTYDTFDDRCKYLSVLGSGKKGQTAITAACLDDAGKRWQTTLNLNLCIGNDAGKLAWQDNGNFDQTCRPCTIGQLDNGPARNLGLKCNCLPAPNAVPKYTELAVSPNNSDALGVKLVDGRFVCGSHQGDKVERN</sequence>
<gene>
    <name evidence="3" type="ORF">LEL_04369</name>
</gene>
<organism evidence="3 4">
    <name type="scientific">Akanthomyces lecanii RCEF 1005</name>
    <dbReference type="NCBI Taxonomy" id="1081108"/>
    <lineage>
        <taxon>Eukaryota</taxon>
        <taxon>Fungi</taxon>
        <taxon>Dikarya</taxon>
        <taxon>Ascomycota</taxon>
        <taxon>Pezizomycotina</taxon>
        <taxon>Sordariomycetes</taxon>
        <taxon>Hypocreomycetidae</taxon>
        <taxon>Hypocreales</taxon>
        <taxon>Cordycipitaceae</taxon>
        <taxon>Akanthomyces</taxon>
        <taxon>Cordyceps confragosa</taxon>
    </lineage>
</organism>
<dbReference type="InterPro" id="IPR011058">
    <property type="entry name" value="Cyanovirin-N"/>
</dbReference>
<comment type="caution">
    <text evidence="3">The sequence shown here is derived from an EMBL/GenBank/DDBJ whole genome shotgun (WGS) entry which is preliminary data.</text>
</comment>